<dbReference type="InterPro" id="IPR035418">
    <property type="entry name" value="AraC-bd_2"/>
</dbReference>
<dbReference type="Pfam" id="PF12833">
    <property type="entry name" value="HTH_18"/>
    <property type="match status" value="1"/>
</dbReference>
<dbReference type="InterPro" id="IPR018062">
    <property type="entry name" value="HTH_AraC-typ_CS"/>
</dbReference>
<dbReference type="InterPro" id="IPR050204">
    <property type="entry name" value="AraC_XylS_family_regulators"/>
</dbReference>
<evidence type="ECO:0000256" key="1">
    <source>
        <dbReference type="ARBA" id="ARBA00023015"/>
    </source>
</evidence>
<evidence type="ECO:0000313" key="5">
    <source>
        <dbReference type="EMBL" id="MCC3270331.1"/>
    </source>
</evidence>
<evidence type="ECO:0000256" key="3">
    <source>
        <dbReference type="ARBA" id="ARBA00023163"/>
    </source>
</evidence>
<keyword evidence="1" id="KW-0805">Transcription regulation</keyword>
<dbReference type="Gene3D" id="1.10.10.60">
    <property type="entry name" value="Homeodomain-like"/>
    <property type="match status" value="1"/>
</dbReference>
<name>A0A9X1M3G4_9MICC</name>
<dbReference type="RefSeq" id="WP_227908579.1">
    <property type="nucleotide sequence ID" value="NZ_CP095461.1"/>
</dbReference>
<sequence>MTHAAASRAAGFTRFTTESLPETRRISQWERHNARALVGLTAQTDPGADFRATELTLALPRLQLAHVTGSAHRVARRPVHIARTPAHGAVAYFALRGTGQFLHAEGCETVAPGQGIIVDADQPFERGFAQGLAELAVKVPRVALTRAVGSPNLPRPITFEFAGTSNPAAAALARLLGAAIAGRSADWEFLEEGILGRFADLLVGGSARDHLGVAEQFIRTHYRRPELSAAGIAAAAGISERQLSRLFSLAGRTVPQSILAARLKEAHRLLGSAEAVHLSIADVAVRCGFSSHAQFSRSYRAGFGVPPLPHRRELLA</sequence>
<dbReference type="GO" id="GO:0003700">
    <property type="term" value="F:DNA-binding transcription factor activity"/>
    <property type="evidence" value="ECO:0007669"/>
    <property type="project" value="InterPro"/>
</dbReference>
<evidence type="ECO:0000313" key="6">
    <source>
        <dbReference type="Proteomes" id="UP001139264"/>
    </source>
</evidence>
<gene>
    <name evidence="5" type="ORF">LJ751_13345</name>
</gene>
<evidence type="ECO:0000256" key="2">
    <source>
        <dbReference type="ARBA" id="ARBA00023125"/>
    </source>
</evidence>
<dbReference type="PANTHER" id="PTHR46796:SF6">
    <property type="entry name" value="ARAC SUBFAMILY"/>
    <property type="match status" value="1"/>
</dbReference>
<dbReference type="GO" id="GO:0043565">
    <property type="term" value="F:sequence-specific DNA binding"/>
    <property type="evidence" value="ECO:0007669"/>
    <property type="project" value="InterPro"/>
</dbReference>
<dbReference type="InterPro" id="IPR009057">
    <property type="entry name" value="Homeodomain-like_sf"/>
</dbReference>
<keyword evidence="2" id="KW-0238">DNA-binding</keyword>
<dbReference type="PROSITE" id="PS00041">
    <property type="entry name" value="HTH_ARAC_FAMILY_1"/>
    <property type="match status" value="1"/>
</dbReference>
<evidence type="ECO:0000259" key="4">
    <source>
        <dbReference type="PROSITE" id="PS01124"/>
    </source>
</evidence>
<dbReference type="EMBL" id="JAJFZP010000011">
    <property type="protein sequence ID" value="MCC3270331.1"/>
    <property type="molecule type" value="Genomic_DNA"/>
</dbReference>
<dbReference type="Pfam" id="PF14525">
    <property type="entry name" value="AraC_binding_2"/>
    <property type="match status" value="1"/>
</dbReference>
<dbReference type="AlphaFoldDB" id="A0A9X1M3G4"/>
<dbReference type="PANTHER" id="PTHR46796">
    <property type="entry name" value="HTH-TYPE TRANSCRIPTIONAL ACTIVATOR RHAS-RELATED"/>
    <property type="match status" value="1"/>
</dbReference>
<dbReference type="PROSITE" id="PS01124">
    <property type="entry name" value="HTH_ARAC_FAMILY_2"/>
    <property type="match status" value="1"/>
</dbReference>
<feature type="domain" description="HTH araC/xylS-type" evidence="4">
    <location>
        <begin position="212"/>
        <end position="313"/>
    </location>
</feature>
<comment type="caution">
    <text evidence="5">The sequence shown here is derived from an EMBL/GenBank/DDBJ whole genome shotgun (WGS) entry which is preliminary data.</text>
</comment>
<reference evidence="5" key="1">
    <citation type="submission" date="2021-10" db="EMBL/GenBank/DDBJ databases">
        <title>Novel species in genus Arthrobacter.</title>
        <authorList>
            <person name="Liu Y."/>
        </authorList>
    </citation>
    <scope>NUCLEOTIDE SEQUENCE</scope>
    <source>
        <strain evidence="5">Zg-Y809</strain>
    </source>
</reference>
<dbReference type="SMART" id="SM00342">
    <property type="entry name" value="HTH_ARAC"/>
    <property type="match status" value="1"/>
</dbReference>
<dbReference type="InterPro" id="IPR018060">
    <property type="entry name" value="HTH_AraC"/>
</dbReference>
<proteinExistence type="predicted"/>
<dbReference type="Proteomes" id="UP001139264">
    <property type="component" value="Unassembled WGS sequence"/>
</dbReference>
<keyword evidence="3" id="KW-0804">Transcription</keyword>
<protein>
    <submittedName>
        <fullName evidence="5">Helix-turn-helix domain-containing protein</fullName>
    </submittedName>
</protein>
<organism evidence="5 6">
    <name type="scientific">Arthrobacter gengyunqii</name>
    <dbReference type="NCBI Taxonomy" id="2886940"/>
    <lineage>
        <taxon>Bacteria</taxon>
        <taxon>Bacillati</taxon>
        <taxon>Actinomycetota</taxon>
        <taxon>Actinomycetes</taxon>
        <taxon>Micrococcales</taxon>
        <taxon>Micrococcaceae</taxon>
        <taxon>Arthrobacter</taxon>
    </lineage>
</organism>
<dbReference type="SUPFAM" id="SSF46689">
    <property type="entry name" value="Homeodomain-like"/>
    <property type="match status" value="1"/>
</dbReference>
<accession>A0A9X1M3G4</accession>